<evidence type="ECO:0000313" key="2">
    <source>
        <dbReference type="Proteomes" id="UP001178888"/>
    </source>
</evidence>
<protein>
    <submittedName>
        <fullName evidence="1">Uncharacterized protein</fullName>
    </submittedName>
</protein>
<gene>
    <name evidence="1" type="ORF">RCG21_31330</name>
</gene>
<sequence>MFRINFQIEDSPTLRSWLTEPDFDPYLHLNGYIDISYRENNFFLNYLQTPLEGRIPFESKMRYLIVNIINDLLYFLAESDKPGLYELGESPNIYKLVLVNKNNQIQLFMHTDFEEVEENIAVHWYDGKNILFEENMPIKSNFIIDKEEFLDGALKSIQDFFYTVSDKFPELKTNEYFILLKRKYEKVR</sequence>
<organism evidence="1 2">
    <name type="scientific">Bacillus salipaludis</name>
    <dbReference type="NCBI Taxonomy" id="2547811"/>
    <lineage>
        <taxon>Bacteria</taxon>
        <taxon>Bacillati</taxon>
        <taxon>Bacillota</taxon>
        <taxon>Bacilli</taxon>
        <taxon>Bacillales</taxon>
        <taxon>Bacillaceae</taxon>
        <taxon>Bacillus</taxon>
    </lineage>
</organism>
<dbReference type="Proteomes" id="UP001178888">
    <property type="component" value="Unassembled WGS sequence"/>
</dbReference>
<keyword evidence="2" id="KW-1185">Reference proteome</keyword>
<name>A0AA90TWF2_9BACI</name>
<dbReference type="AlphaFoldDB" id="A0AA90TWF2"/>
<comment type="caution">
    <text evidence="1">The sequence shown here is derived from an EMBL/GenBank/DDBJ whole genome shotgun (WGS) entry which is preliminary data.</text>
</comment>
<accession>A0AA90TWF2</accession>
<dbReference type="EMBL" id="JAVGVR010000002">
    <property type="protein sequence ID" value="MDQ6600720.1"/>
    <property type="molecule type" value="Genomic_DNA"/>
</dbReference>
<reference evidence="1" key="1">
    <citation type="submission" date="2023-08" db="EMBL/GenBank/DDBJ databases">
        <title>Nitrogen cycling bacteria in agricultural field soils.</title>
        <authorList>
            <person name="Jang J."/>
        </authorList>
    </citation>
    <scope>NUCLEOTIDE SEQUENCE</scope>
    <source>
        <strain evidence="1">PS3-36</strain>
    </source>
</reference>
<proteinExistence type="predicted"/>
<dbReference type="RefSeq" id="WP_308914370.1">
    <property type="nucleotide sequence ID" value="NZ_JAVGVR010000002.1"/>
</dbReference>
<evidence type="ECO:0000313" key="1">
    <source>
        <dbReference type="EMBL" id="MDQ6600720.1"/>
    </source>
</evidence>